<evidence type="ECO:0000256" key="8">
    <source>
        <dbReference type="ARBA" id="ARBA00047417"/>
    </source>
</evidence>
<feature type="binding site" evidence="10">
    <location>
        <position position="87"/>
    </location>
    <ligand>
        <name>L-glutamate</name>
        <dbReference type="ChEBI" id="CHEBI:29985"/>
    </ligand>
</feature>
<evidence type="ECO:0000256" key="2">
    <source>
        <dbReference type="ARBA" id="ARBA00001089"/>
    </source>
</evidence>
<dbReference type="AlphaFoldDB" id="A0A7X5Y1R4"/>
<comment type="subunit">
    <text evidence="11">This enzyme consists of two polypeptide chains, which are synthesized in precursor form from a single polypeptide.</text>
</comment>
<feature type="binding site" evidence="10">
    <location>
        <position position="460"/>
    </location>
    <ligand>
        <name>L-glutamate</name>
        <dbReference type="ChEBI" id="CHEBI:29985"/>
    </ligand>
</feature>
<evidence type="ECO:0000256" key="3">
    <source>
        <dbReference type="ARBA" id="ARBA00009381"/>
    </source>
</evidence>
<dbReference type="SUPFAM" id="SSF56235">
    <property type="entry name" value="N-terminal nucleophile aminohydrolases (Ntn hydrolases)"/>
    <property type="match status" value="1"/>
</dbReference>
<comment type="PTM">
    <text evidence="11">Cleaved by autocatalysis into a large and a small subunit.</text>
</comment>
<evidence type="ECO:0000256" key="7">
    <source>
        <dbReference type="ARBA" id="ARBA00023315"/>
    </source>
</evidence>
<comment type="catalytic activity">
    <reaction evidence="2 11">
        <text>glutathione + H2O = L-cysteinylglycine + L-glutamate</text>
        <dbReference type="Rhea" id="RHEA:28807"/>
        <dbReference type="ChEBI" id="CHEBI:15377"/>
        <dbReference type="ChEBI" id="CHEBI:29985"/>
        <dbReference type="ChEBI" id="CHEBI:57925"/>
        <dbReference type="ChEBI" id="CHEBI:61694"/>
        <dbReference type="EC" id="3.4.19.13"/>
    </reaction>
</comment>
<dbReference type="Gene3D" id="3.60.20.40">
    <property type="match status" value="1"/>
</dbReference>
<dbReference type="InterPro" id="IPR051792">
    <property type="entry name" value="GGT_bact"/>
</dbReference>
<dbReference type="Proteomes" id="UP000531251">
    <property type="component" value="Unassembled WGS sequence"/>
</dbReference>
<evidence type="ECO:0000313" key="14">
    <source>
        <dbReference type="Proteomes" id="UP000531251"/>
    </source>
</evidence>
<keyword evidence="4 11" id="KW-0808">Transferase</keyword>
<dbReference type="InterPro" id="IPR029055">
    <property type="entry name" value="Ntn_hydrolases_N"/>
</dbReference>
<evidence type="ECO:0000256" key="5">
    <source>
        <dbReference type="ARBA" id="ARBA00022801"/>
    </source>
</evidence>
<sequence length="572" mass="59506">MRKTVALLLLLFTPLLAHAQGMVSAADPRAAAAGVEILRAGGSATDAAIATMLALGVVEPQSSGLGGGSFLVLYDARTKAMTTVDGRETAPMAADDHWFYDAAGKPLSHFAAVPGGRSVGVPGAVRAMALAHRRSGKLAWAKLFAPAIRLARDGFVLSPRMNNSLTQFSGHVDPAYRALFFGADGKPLPAGTTVRNPEQAALLERIASQGPDSFYVGPQAAKLVAAVNGAARNPSKMTTGDLAAYDAKARPVLCGRYRGYKICSMGPPSSGGITVLMILAQLERFDMGRLGKDSATAWHLFAESSRLAYADRDLYLGDPDFVAVPLKGLLDRRYIASRSKLIDPARTMTSIAAGTPPGAPKRVMAKVQEVAGTTDLAVTDGAGNVVEVTTTVEGPFGSGLTVDGMILNNQLTDFDTVPVKNGYLVANRVEGGKRPRSSMAPTIVFGPDGKVRLAVGAAGGSTIIAQVAKAIIGVVDWKLSAQDAIGLGLLYAPGKTAIAEQGTQLDAMLPVLRALGEDVRAAPMGLKANAIERVGGRWVGAADPRSEGVAMDQDGSVTVIQRVGAKTNRPSE</sequence>
<feature type="binding site" evidence="10">
    <location>
        <position position="413"/>
    </location>
    <ligand>
        <name>L-glutamate</name>
        <dbReference type="ChEBI" id="CHEBI:29985"/>
    </ligand>
</feature>
<dbReference type="EC" id="2.3.2.2" evidence="11"/>
<dbReference type="GO" id="GO:0036374">
    <property type="term" value="F:glutathione hydrolase activity"/>
    <property type="evidence" value="ECO:0007669"/>
    <property type="project" value="UniProtKB-UniRule"/>
</dbReference>
<dbReference type="Pfam" id="PF01019">
    <property type="entry name" value="G_glu_transpept"/>
    <property type="match status" value="1"/>
</dbReference>
<comment type="caution">
    <text evidence="13">The sequence shown here is derived from an EMBL/GenBank/DDBJ whole genome shotgun (WGS) entry which is preliminary data.</text>
</comment>
<comment type="pathway">
    <text evidence="11">Sulfur metabolism; glutathione metabolism.</text>
</comment>
<organism evidence="13 14">
    <name type="scientific">Sphingomonas trueperi</name>
    <dbReference type="NCBI Taxonomy" id="53317"/>
    <lineage>
        <taxon>Bacteria</taxon>
        <taxon>Pseudomonadati</taxon>
        <taxon>Pseudomonadota</taxon>
        <taxon>Alphaproteobacteria</taxon>
        <taxon>Sphingomonadales</taxon>
        <taxon>Sphingomonadaceae</taxon>
        <taxon>Sphingomonas</taxon>
    </lineage>
</organism>
<dbReference type="GO" id="GO:0006750">
    <property type="term" value="P:glutathione biosynthetic process"/>
    <property type="evidence" value="ECO:0007669"/>
    <property type="project" value="UniProtKB-KW"/>
</dbReference>
<dbReference type="InterPro" id="IPR043138">
    <property type="entry name" value="GGT_lsub"/>
</dbReference>
<feature type="active site" description="Nucleophile" evidence="9">
    <location>
        <position position="373"/>
    </location>
</feature>
<feature type="chain" id="PRO_5031419523" description="Glutathione hydrolase proenzyme" evidence="12">
    <location>
        <begin position="20"/>
        <end position="572"/>
    </location>
</feature>
<dbReference type="GO" id="GO:0006751">
    <property type="term" value="P:glutathione catabolic process"/>
    <property type="evidence" value="ECO:0007669"/>
    <property type="project" value="UniProtKB-UniRule"/>
</dbReference>
<dbReference type="PANTHER" id="PTHR43199">
    <property type="entry name" value="GLUTATHIONE HYDROLASE"/>
    <property type="match status" value="1"/>
</dbReference>
<evidence type="ECO:0000256" key="12">
    <source>
        <dbReference type="SAM" id="SignalP"/>
    </source>
</evidence>
<dbReference type="InterPro" id="IPR000101">
    <property type="entry name" value="GGT_peptidase"/>
</dbReference>
<accession>A0A7X5Y1R4</accession>
<evidence type="ECO:0000313" key="13">
    <source>
        <dbReference type="EMBL" id="NJB99043.1"/>
    </source>
</evidence>
<keyword evidence="5 11" id="KW-0378">Hydrolase</keyword>
<keyword evidence="12" id="KW-0732">Signal</keyword>
<proteinExistence type="inferred from homology"/>
<dbReference type="PRINTS" id="PR01210">
    <property type="entry name" value="GGTRANSPTASE"/>
</dbReference>
<keyword evidence="6 11" id="KW-0865">Zymogen</keyword>
<gene>
    <name evidence="13" type="ORF">GGR89_003383</name>
</gene>
<protein>
    <recommendedName>
        <fullName evidence="11">Glutathione hydrolase proenzyme</fullName>
        <ecNumber evidence="11">2.3.2.2</ecNumber>
        <ecNumber evidence="11">3.4.19.13</ecNumber>
    </recommendedName>
    <component>
        <recommendedName>
            <fullName evidence="11">Glutathione hydrolase large chain</fullName>
        </recommendedName>
    </component>
    <component>
        <recommendedName>
            <fullName evidence="11">Glutathione hydrolase small chain</fullName>
        </recommendedName>
    </component>
</protein>
<dbReference type="GO" id="GO:0103068">
    <property type="term" value="F:leukotriene C4 gamma-glutamyl transferase activity"/>
    <property type="evidence" value="ECO:0007669"/>
    <property type="project" value="UniProtKB-EC"/>
</dbReference>
<keyword evidence="14" id="KW-1185">Reference proteome</keyword>
<dbReference type="PANTHER" id="PTHR43199:SF1">
    <property type="entry name" value="GLUTATHIONE HYDROLASE PROENZYME"/>
    <property type="match status" value="1"/>
</dbReference>
<name>A0A7X5Y1R4_9SPHN</name>
<dbReference type="Gene3D" id="1.10.246.130">
    <property type="match status" value="1"/>
</dbReference>
<comment type="similarity">
    <text evidence="3 11">Belongs to the gamma-glutamyltransferase family.</text>
</comment>
<comment type="catalytic activity">
    <reaction evidence="1 11">
        <text>an S-substituted glutathione + H2O = an S-substituted L-cysteinylglycine + L-glutamate</text>
        <dbReference type="Rhea" id="RHEA:59468"/>
        <dbReference type="ChEBI" id="CHEBI:15377"/>
        <dbReference type="ChEBI" id="CHEBI:29985"/>
        <dbReference type="ChEBI" id="CHEBI:90779"/>
        <dbReference type="ChEBI" id="CHEBI:143103"/>
        <dbReference type="EC" id="3.4.19.13"/>
    </reaction>
</comment>
<dbReference type="NCBIfam" id="TIGR00066">
    <property type="entry name" value="g_glut_trans"/>
    <property type="match status" value="1"/>
</dbReference>
<dbReference type="EC" id="3.4.19.13" evidence="11"/>
<evidence type="ECO:0000256" key="9">
    <source>
        <dbReference type="PIRSR" id="PIRSR600101-1"/>
    </source>
</evidence>
<dbReference type="InterPro" id="IPR043137">
    <property type="entry name" value="GGT_ssub_C"/>
</dbReference>
<comment type="catalytic activity">
    <reaction evidence="8 11">
        <text>an N-terminal (5-L-glutamyl)-[peptide] + an alpha-amino acid = 5-L-glutamyl amino acid + an N-terminal L-alpha-aminoacyl-[peptide]</text>
        <dbReference type="Rhea" id="RHEA:23904"/>
        <dbReference type="Rhea" id="RHEA-COMP:9780"/>
        <dbReference type="Rhea" id="RHEA-COMP:9795"/>
        <dbReference type="ChEBI" id="CHEBI:77644"/>
        <dbReference type="ChEBI" id="CHEBI:78597"/>
        <dbReference type="ChEBI" id="CHEBI:78599"/>
        <dbReference type="ChEBI" id="CHEBI:78608"/>
        <dbReference type="EC" id="2.3.2.2"/>
    </reaction>
</comment>
<evidence type="ECO:0000256" key="4">
    <source>
        <dbReference type="ARBA" id="ARBA00022679"/>
    </source>
</evidence>
<evidence type="ECO:0000256" key="6">
    <source>
        <dbReference type="ARBA" id="ARBA00023145"/>
    </source>
</evidence>
<keyword evidence="11" id="KW-0317">Glutathione biosynthesis</keyword>
<evidence type="ECO:0000256" key="11">
    <source>
        <dbReference type="RuleBase" id="RU368036"/>
    </source>
</evidence>
<keyword evidence="7 11" id="KW-0012">Acyltransferase</keyword>
<dbReference type="UniPathway" id="UPA00204"/>
<dbReference type="EMBL" id="JAATJB010000012">
    <property type="protein sequence ID" value="NJB99043.1"/>
    <property type="molecule type" value="Genomic_DNA"/>
</dbReference>
<dbReference type="RefSeq" id="WP_206434336.1">
    <property type="nucleotide sequence ID" value="NZ_BAAADY010000015.1"/>
</dbReference>
<reference evidence="13 14" key="1">
    <citation type="submission" date="2020-03" db="EMBL/GenBank/DDBJ databases">
        <title>Genomic Encyclopedia of Type Strains, Phase IV (KMG-IV): sequencing the most valuable type-strain genomes for metagenomic binning, comparative biology and taxonomic classification.</title>
        <authorList>
            <person name="Goeker M."/>
        </authorList>
    </citation>
    <scope>NUCLEOTIDE SEQUENCE [LARGE SCALE GENOMIC DNA]</scope>
    <source>
        <strain evidence="13 14">DSM 7225</strain>
    </source>
</reference>
<feature type="signal peptide" evidence="12">
    <location>
        <begin position="1"/>
        <end position="19"/>
    </location>
</feature>
<evidence type="ECO:0000256" key="1">
    <source>
        <dbReference type="ARBA" id="ARBA00001049"/>
    </source>
</evidence>
<feature type="binding site" evidence="10">
    <location>
        <begin position="437"/>
        <end position="438"/>
    </location>
    <ligand>
        <name>L-glutamate</name>
        <dbReference type="ChEBI" id="CHEBI:29985"/>
    </ligand>
</feature>
<evidence type="ECO:0000256" key="10">
    <source>
        <dbReference type="PIRSR" id="PIRSR600101-2"/>
    </source>
</evidence>